<dbReference type="AlphaFoldDB" id="A0A239E799"/>
<sequence length="344" mass="38343">MNSRIELRGQGTLTEALGAVARTAALKLRHAVKTRTPGHGEVFLEADALATKPQFVAVIKTVRNFATIGMVKEQLNGLPPGVYPLLVAPYMTRALAERCRDLHLPFIDTAGNAFIQVPGLTIYITGEPQPARRKNDLERRRAYTEVGMKVIFALLCDQKLADATYREIGRVAQVALGTVGPVIKELANRGHLVQRGGIATLINTRELMEAWVARYPEALRPKLFQDRYQADVDRLQALDLHGRQAVWGAEVAAQRLTGYLKPEQFTLYVRGDAKSLLTKARMRLDQNGNTEILQAFWNLPEDPTHPDLVPPLLVYADLMATGDGRNLETARLLHEQLLEPLYRS</sequence>
<dbReference type="Proteomes" id="UP000198356">
    <property type="component" value="Unassembled WGS sequence"/>
</dbReference>
<evidence type="ECO:0008006" key="3">
    <source>
        <dbReference type="Google" id="ProtNLM"/>
    </source>
</evidence>
<dbReference type="EMBL" id="FZOU01000001">
    <property type="protein sequence ID" value="SNS40536.1"/>
    <property type="molecule type" value="Genomic_DNA"/>
</dbReference>
<dbReference type="OrthoDB" id="593981at2"/>
<organism evidence="1 2">
    <name type="scientific">Granulicella rosea</name>
    <dbReference type="NCBI Taxonomy" id="474952"/>
    <lineage>
        <taxon>Bacteria</taxon>
        <taxon>Pseudomonadati</taxon>
        <taxon>Acidobacteriota</taxon>
        <taxon>Terriglobia</taxon>
        <taxon>Terriglobales</taxon>
        <taxon>Acidobacteriaceae</taxon>
        <taxon>Granulicella</taxon>
    </lineage>
</organism>
<evidence type="ECO:0000313" key="2">
    <source>
        <dbReference type="Proteomes" id="UP000198356"/>
    </source>
</evidence>
<accession>A0A239E799</accession>
<dbReference type="InterPro" id="IPR019238">
    <property type="entry name" value="AbiEi_2"/>
</dbReference>
<dbReference type="Pfam" id="PF09952">
    <property type="entry name" value="AbiEi_2"/>
    <property type="match status" value="1"/>
</dbReference>
<name>A0A239E799_9BACT</name>
<protein>
    <recommendedName>
        <fullName evidence="3">Transcriptional regulator, AbiEi antitoxin, Type IV TA system</fullName>
    </recommendedName>
</protein>
<evidence type="ECO:0000313" key="1">
    <source>
        <dbReference type="EMBL" id="SNS40536.1"/>
    </source>
</evidence>
<reference evidence="1 2" key="1">
    <citation type="submission" date="2017-06" db="EMBL/GenBank/DDBJ databases">
        <authorList>
            <person name="Kim H.J."/>
            <person name="Triplett B.A."/>
        </authorList>
    </citation>
    <scope>NUCLEOTIDE SEQUENCE [LARGE SCALE GENOMIC DNA]</scope>
    <source>
        <strain evidence="1 2">DSM 18704</strain>
    </source>
</reference>
<proteinExistence type="predicted"/>
<keyword evidence="2" id="KW-1185">Reference proteome</keyword>
<dbReference type="RefSeq" id="WP_142988206.1">
    <property type="nucleotide sequence ID" value="NZ_FZOU01000001.1"/>
</dbReference>
<gene>
    <name evidence="1" type="ORF">SAMN05421770_101837</name>
</gene>